<dbReference type="EMBL" id="GG666494">
    <property type="protein sequence ID" value="EEN62625.1"/>
    <property type="molecule type" value="Genomic_DNA"/>
</dbReference>
<name>C3YA77_BRAFL</name>
<protein>
    <submittedName>
        <fullName evidence="1">Uncharacterized protein</fullName>
    </submittedName>
</protein>
<organism>
    <name type="scientific">Branchiostoma floridae</name>
    <name type="common">Florida lancelet</name>
    <name type="synonym">Amphioxus</name>
    <dbReference type="NCBI Taxonomy" id="7739"/>
    <lineage>
        <taxon>Eukaryota</taxon>
        <taxon>Metazoa</taxon>
        <taxon>Chordata</taxon>
        <taxon>Cephalochordata</taxon>
        <taxon>Leptocardii</taxon>
        <taxon>Amphioxiformes</taxon>
        <taxon>Branchiostomatidae</taxon>
        <taxon>Branchiostoma</taxon>
    </lineage>
</organism>
<dbReference type="InParanoid" id="C3YA77"/>
<reference evidence="1" key="1">
    <citation type="journal article" date="2008" name="Nature">
        <title>The amphioxus genome and the evolution of the chordate karyotype.</title>
        <authorList>
            <consortium name="US DOE Joint Genome Institute (JGI-PGF)"/>
            <person name="Putnam N.H."/>
            <person name="Butts T."/>
            <person name="Ferrier D.E.K."/>
            <person name="Furlong R.F."/>
            <person name="Hellsten U."/>
            <person name="Kawashima T."/>
            <person name="Robinson-Rechavi M."/>
            <person name="Shoguchi E."/>
            <person name="Terry A."/>
            <person name="Yu J.-K."/>
            <person name="Benito-Gutierrez E.L."/>
            <person name="Dubchak I."/>
            <person name="Garcia-Fernandez J."/>
            <person name="Gibson-Brown J.J."/>
            <person name="Grigoriev I.V."/>
            <person name="Horton A.C."/>
            <person name="de Jong P.J."/>
            <person name="Jurka J."/>
            <person name="Kapitonov V.V."/>
            <person name="Kohara Y."/>
            <person name="Kuroki Y."/>
            <person name="Lindquist E."/>
            <person name="Lucas S."/>
            <person name="Osoegawa K."/>
            <person name="Pennacchio L.A."/>
            <person name="Salamov A.A."/>
            <person name="Satou Y."/>
            <person name="Sauka-Spengler T."/>
            <person name="Schmutz J."/>
            <person name="Shin-I T."/>
            <person name="Toyoda A."/>
            <person name="Bronner-Fraser M."/>
            <person name="Fujiyama A."/>
            <person name="Holland L.Z."/>
            <person name="Holland P.W.H."/>
            <person name="Satoh N."/>
            <person name="Rokhsar D.S."/>
        </authorList>
    </citation>
    <scope>NUCLEOTIDE SEQUENCE [LARGE SCALE GENOMIC DNA]</scope>
    <source>
        <strain evidence="1">S238N-H82</strain>
        <tissue evidence="1">Testes</tissue>
    </source>
</reference>
<proteinExistence type="predicted"/>
<gene>
    <name evidence="1" type="ORF">BRAFLDRAFT_72637</name>
</gene>
<accession>C3YA77</accession>
<evidence type="ECO:0000313" key="1">
    <source>
        <dbReference type="EMBL" id="EEN62625.1"/>
    </source>
</evidence>
<sequence>MQDGHKTCRASITGFQPTYLSLLPGRGEDTDKVLTGVSARCDVPACLPAAPQRPLLQIDTPGDERLAKLAPNICHYIYINREMPGPFVCEDERDGIVLIVSSLCAPRALPVRSPCAPCALPVRARPGPFVYEDERDGIVLIVFLPVRSLCAPCALPVRARPGPFVCEDERDGIVLIVSSLCAPRALPVRSLCAPCARQARPICLRGRERWDRPYCLLPVRSLCGSCALSVRSLYAPCARQARPICLRGRERWDRPDCFLPGPIHQLPGARPAAGGASRHPILMFRAPASSQERVQD</sequence>
<dbReference type="AlphaFoldDB" id="C3YA77"/>